<dbReference type="InterPro" id="IPR021214">
    <property type="entry name" value="DUF2568"/>
</dbReference>
<name>A0ABM8VRW4_9BACL</name>
<keyword evidence="1" id="KW-1133">Transmembrane helix</keyword>
<feature type="transmembrane region" description="Helical" evidence="1">
    <location>
        <begin position="34"/>
        <end position="55"/>
    </location>
</feature>
<evidence type="ECO:0000256" key="1">
    <source>
        <dbReference type="SAM" id="Phobius"/>
    </source>
</evidence>
<accession>A0ABM8VRW4</accession>
<comment type="caution">
    <text evidence="2">The sequence shown here is derived from an EMBL/GenBank/DDBJ whole genome shotgun (WGS) entry which is preliminary data.</text>
</comment>
<keyword evidence="1" id="KW-0812">Transmembrane</keyword>
<feature type="transmembrane region" description="Helical" evidence="1">
    <location>
        <begin position="92"/>
        <end position="110"/>
    </location>
</feature>
<dbReference type="Pfam" id="PF10823">
    <property type="entry name" value="DUF2568"/>
    <property type="match status" value="1"/>
</dbReference>
<proteinExistence type="predicted"/>
<evidence type="ECO:0000313" key="2">
    <source>
        <dbReference type="EMBL" id="CAG7655793.1"/>
    </source>
</evidence>
<dbReference type="EMBL" id="CAJVCE010000027">
    <property type="protein sequence ID" value="CAG7655793.1"/>
    <property type="molecule type" value="Genomic_DNA"/>
</dbReference>
<evidence type="ECO:0008006" key="4">
    <source>
        <dbReference type="Google" id="ProtNLM"/>
    </source>
</evidence>
<reference evidence="2 3" key="1">
    <citation type="submission" date="2021-06" db="EMBL/GenBank/DDBJ databases">
        <authorList>
            <person name="Criscuolo A."/>
        </authorList>
    </citation>
    <scope>NUCLEOTIDE SEQUENCE [LARGE SCALE GENOMIC DNA]</scope>
    <source>
        <strain evidence="3">CIP 111802</strain>
    </source>
</reference>
<keyword evidence="3" id="KW-1185">Reference proteome</keyword>
<gene>
    <name evidence="2" type="ORF">PAECIP111802_06209</name>
</gene>
<organism evidence="2 3">
    <name type="scientific">Paenibacillus allorhizosphaerae</name>
    <dbReference type="NCBI Taxonomy" id="2849866"/>
    <lineage>
        <taxon>Bacteria</taxon>
        <taxon>Bacillati</taxon>
        <taxon>Bacillota</taxon>
        <taxon>Bacilli</taxon>
        <taxon>Bacillales</taxon>
        <taxon>Paenibacillaceae</taxon>
        <taxon>Paenibacillus</taxon>
    </lineage>
</organism>
<feature type="transmembrane region" description="Helical" evidence="1">
    <location>
        <begin position="9"/>
        <end position="28"/>
    </location>
</feature>
<evidence type="ECO:0000313" key="3">
    <source>
        <dbReference type="Proteomes" id="UP000730618"/>
    </source>
</evidence>
<dbReference type="RefSeq" id="WP_230415583.1">
    <property type="nucleotide sequence ID" value="NZ_CAJVCE010000027.1"/>
</dbReference>
<protein>
    <recommendedName>
        <fullName evidence="4">DUF2568 domain-containing protein</fullName>
    </recommendedName>
</protein>
<keyword evidence="1" id="KW-0472">Membrane</keyword>
<sequence>MEIVKGANLLLRFVLELCALTALGYWGFRTGNGWILKIALGIGAPLLAAIIWGLFVSPKATYDVGNLGRLVFEILVFGSAAISLYYFGQARLSVIFVITAVNSRVLIVVFKQ</sequence>
<dbReference type="Proteomes" id="UP000730618">
    <property type="component" value="Unassembled WGS sequence"/>
</dbReference>
<feature type="transmembrane region" description="Helical" evidence="1">
    <location>
        <begin position="67"/>
        <end position="86"/>
    </location>
</feature>